<comment type="caution">
    <text evidence="1">The sequence shown here is derived from an EMBL/GenBank/DDBJ whole genome shotgun (WGS) entry which is preliminary data.</text>
</comment>
<name>A0A7X0HTA5_9BACI</name>
<dbReference type="EMBL" id="JACHGK010000011">
    <property type="protein sequence ID" value="MBB6446469.1"/>
    <property type="molecule type" value="Genomic_DNA"/>
</dbReference>
<reference evidence="1 2" key="1">
    <citation type="submission" date="2020-08" db="EMBL/GenBank/DDBJ databases">
        <title>Genomic Encyclopedia of Type Strains, Phase IV (KMG-IV): sequencing the most valuable type-strain genomes for metagenomic binning, comparative biology and taxonomic classification.</title>
        <authorList>
            <person name="Goeker M."/>
        </authorList>
    </citation>
    <scope>NUCLEOTIDE SEQUENCE [LARGE SCALE GENOMIC DNA]</scope>
    <source>
        <strain evidence="1 2">DSM 5391</strain>
    </source>
</reference>
<keyword evidence="2" id="KW-1185">Reference proteome</keyword>
<sequence length="49" mass="6037">MFITKKEFNKLKKQVEEQEKYIQSMTMHMIQLEKELNELKRPQKTAYFG</sequence>
<organism evidence="1 2">
    <name type="scientific">Bacillus benzoevorans</name>
    <dbReference type="NCBI Taxonomy" id="1456"/>
    <lineage>
        <taxon>Bacteria</taxon>
        <taxon>Bacillati</taxon>
        <taxon>Bacillota</taxon>
        <taxon>Bacilli</taxon>
        <taxon>Bacillales</taxon>
        <taxon>Bacillaceae</taxon>
        <taxon>Bacillus</taxon>
    </lineage>
</organism>
<accession>A0A7X0HTA5</accession>
<dbReference type="RefSeq" id="WP_184527500.1">
    <property type="nucleotide sequence ID" value="NZ_JACHGK010000011.1"/>
</dbReference>
<protein>
    <submittedName>
        <fullName evidence="1">Septal ring factor EnvC (AmiA/AmiB activator)</fullName>
    </submittedName>
</protein>
<dbReference type="Proteomes" id="UP000531594">
    <property type="component" value="Unassembled WGS sequence"/>
</dbReference>
<evidence type="ECO:0000313" key="2">
    <source>
        <dbReference type="Proteomes" id="UP000531594"/>
    </source>
</evidence>
<proteinExistence type="predicted"/>
<gene>
    <name evidence="1" type="ORF">HNR53_003128</name>
</gene>
<dbReference type="AlphaFoldDB" id="A0A7X0HTA5"/>
<evidence type="ECO:0000313" key="1">
    <source>
        <dbReference type="EMBL" id="MBB6446469.1"/>
    </source>
</evidence>